<protein>
    <submittedName>
        <fullName evidence="1">Uncharacterized protein</fullName>
    </submittedName>
</protein>
<reference evidence="1 2" key="1">
    <citation type="journal article" date="2018" name="Nat. Ecol. Evol.">
        <title>Pezizomycetes genomes reveal the molecular basis of ectomycorrhizal truffle lifestyle.</title>
        <authorList>
            <person name="Murat C."/>
            <person name="Payen T."/>
            <person name="Noel B."/>
            <person name="Kuo A."/>
            <person name="Morin E."/>
            <person name="Chen J."/>
            <person name="Kohler A."/>
            <person name="Krizsan K."/>
            <person name="Balestrini R."/>
            <person name="Da Silva C."/>
            <person name="Montanini B."/>
            <person name="Hainaut M."/>
            <person name="Levati E."/>
            <person name="Barry K.W."/>
            <person name="Belfiori B."/>
            <person name="Cichocki N."/>
            <person name="Clum A."/>
            <person name="Dockter R.B."/>
            <person name="Fauchery L."/>
            <person name="Guy J."/>
            <person name="Iotti M."/>
            <person name="Le Tacon F."/>
            <person name="Lindquist E.A."/>
            <person name="Lipzen A."/>
            <person name="Malagnac F."/>
            <person name="Mello A."/>
            <person name="Molinier V."/>
            <person name="Miyauchi S."/>
            <person name="Poulain J."/>
            <person name="Riccioni C."/>
            <person name="Rubini A."/>
            <person name="Sitrit Y."/>
            <person name="Splivallo R."/>
            <person name="Traeger S."/>
            <person name="Wang M."/>
            <person name="Zifcakova L."/>
            <person name="Wipf D."/>
            <person name="Zambonelli A."/>
            <person name="Paolocci F."/>
            <person name="Nowrousian M."/>
            <person name="Ottonello S."/>
            <person name="Baldrian P."/>
            <person name="Spatafora J.W."/>
            <person name="Henrissat B."/>
            <person name="Nagy L.G."/>
            <person name="Aury J.M."/>
            <person name="Wincker P."/>
            <person name="Grigoriev I.V."/>
            <person name="Bonfante P."/>
            <person name="Martin F.M."/>
        </authorList>
    </citation>
    <scope>NUCLEOTIDE SEQUENCE [LARGE SCALE GENOMIC DNA]</scope>
    <source>
        <strain evidence="1 2">RN42</strain>
    </source>
</reference>
<dbReference type="Proteomes" id="UP000275078">
    <property type="component" value="Unassembled WGS sequence"/>
</dbReference>
<organism evidence="1 2">
    <name type="scientific">Ascobolus immersus RN42</name>
    <dbReference type="NCBI Taxonomy" id="1160509"/>
    <lineage>
        <taxon>Eukaryota</taxon>
        <taxon>Fungi</taxon>
        <taxon>Dikarya</taxon>
        <taxon>Ascomycota</taxon>
        <taxon>Pezizomycotina</taxon>
        <taxon>Pezizomycetes</taxon>
        <taxon>Pezizales</taxon>
        <taxon>Ascobolaceae</taxon>
        <taxon>Ascobolus</taxon>
    </lineage>
</organism>
<proteinExistence type="predicted"/>
<dbReference type="EMBL" id="ML119646">
    <property type="protein sequence ID" value="RPA87677.1"/>
    <property type="molecule type" value="Genomic_DNA"/>
</dbReference>
<sequence>MLLQLELQVHKALKPPLLEALNSHHHHHISLQSPTTTTAMHLLPTLLTLTLALAGAPAQARNSYSTNPTVEPTNTTETTIISKFLLWEGGAGTPGINVTSKNDLIALYPKCAKGCAENYFDTYVNECDTKWMDTRKHVQAGWACVCAYSFQMRIADMDPYDTDLSTCAIGACEGEKAEDLGAVFSMRRKFQEFCERNGRSQSKF</sequence>
<keyword evidence="2" id="KW-1185">Reference proteome</keyword>
<name>A0A3N4IQH1_ASCIM</name>
<evidence type="ECO:0000313" key="2">
    <source>
        <dbReference type="Proteomes" id="UP000275078"/>
    </source>
</evidence>
<evidence type="ECO:0000313" key="1">
    <source>
        <dbReference type="EMBL" id="RPA87677.1"/>
    </source>
</evidence>
<gene>
    <name evidence="1" type="ORF">BJ508DRAFT_63403</name>
</gene>
<accession>A0A3N4IQH1</accession>
<dbReference type="AlphaFoldDB" id="A0A3N4IQH1"/>